<dbReference type="Proteomes" id="UP001487740">
    <property type="component" value="Unassembled WGS sequence"/>
</dbReference>
<proteinExistence type="predicted"/>
<keyword evidence="2" id="KW-1185">Reference proteome</keyword>
<accession>A0AAW0TBG7</accession>
<dbReference type="EMBL" id="JARAKH010000034">
    <property type="protein sequence ID" value="KAK8385003.1"/>
    <property type="molecule type" value="Genomic_DNA"/>
</dbReference>
<sequence length="152" mass="16498">MLYFSVGVSVRVSNGAAHHHPDCVVNLPPSAALTCRSAELCDAARARKRPLKAATRQARRQELPWGRGPLLRDANRFEAAQRALEHARRQQQQAAAMQCSLRSGLKVLQQQRLAWDTAHHRGAAPGGGAVCVLAKLTAVGDCEAHKEKPQNA</sequence>
<protein>
    <submittedName>
        <fullName evidence="1">Uncharacterized protein</fullName>
    </submittedName>
</protein>
<reference evidence="1 2" key="1">
    <citation type="submission" date="2023-03" db="EMBL/GenBank/DDBJ databases">
        <title>High-quality genome of Scylla paramamosain provides insights in environmental adaptation.</title>
        <authorList>
            <person name="Zhang L."/>
        </authorList>
    </citation>
    <scope>NUCLEOTIDE SEQUENCE [LARGE SCALE GENOMIC DNA]</scope>
    <source>
        <strain evidence="1">LZ_2023a</strain>
        <tissue evidence="1">Muscle</tissue>
    </source>
</reference>
<organism evidence="1 2">
    <name type="scientific">Scylla paramamosain</name>
    <name type="common">Mud crab</name>
    <dbReference type="NCBI Taxonomy" id="85552"/>
    <lineage>
        <taxon>Eukaryota</taxon>
        <taxon>Metazoa</taxon>
        <taxon>Ecdysozoa</taxon>
        <taxon>Arthropoda</taxon>
        <taxon>Crustacea</taxon>
        <taxon>Multicrustacea</taxon>
        <taxon>Malacostraca</taxon>
        <taxon>Eumalacostraca</taxon>
        <taxon>Eucarida</taxon>
        <taxon>Decapoda</taxon>
        <taxon>Pleocyemata</taxon>
        <taxon>Brachyura</taxon>
        <taxon>Eubrachyura</taxon>
        <taxon>Portunoidea</taxon>
        <taxon>Portunidae</taxon>
        <taxon>Portuninae</taxon>
        <taxon>Scylla</taxon>
    </lineage>
</organism>
<gene>
    <name evidence="1" type="ORF">O3P69_014517</name>
</gene>
<evidence type="ECO:0000313" key="1">
    <source>
        <dbReference type="EMBL" id="KAK8385003.1"/>
    </source>
</evidence>
<comment type="caution">
    <text evidence="1">The sequence shown here is derived from an EMBL/GenBank/DDBJ whole genome shotgun (WGS) entry which is preliminary data.</text>
</comment>
<name>A0AAW0TBG7_SCYPA</name>
<dbReference type="AlphaFoldDB" id="A0AAW0TBG7"/>
<evidence type="ECO:0000313" key="2">
    <source>
        <dbReference type="Proteomes" id="UP001487740"/>
    </source>
</evidence>